<name>A0AAD5LQW0_PYTIN</name>
<organism evidence="7 8">
    <name type="scientific">Pythium insidiosum</name>
    <name type="common">Pythiosis disease agent</name>
    <dbReference type="NCBI Taxonomy" id="114742"/>
    <lineage>
        <taxon>Eukaryota</taxon>
        <taxon>Sar</taxon>
        <taxon>Stramenopiles</taxon>
        <taxon>Oomycota</taxon>
        <taxon>Peronosporomycetes</taxon>
        <taxon>Pythiales</taxon>
        <taxon>Pythiaceae</taxon>
        <taxon>Pythium</taxon>
    </lineage>
</organism>
<dbReference type="Proteomes" id="UP001209570">
    <property type="component" value="Unassembled WGS sequence"/>
</dbReference>
<dbReference type="Gene3D" id="1.10.510.10">
    <property type="entry name" value="Transferase(Phosphotransferase) domain 1"/>
    <property type="match status" value="1"/>
</dbReference>
<comment type="caution">
    <text evidence="7">The sequence shown here is derived from an EMBL/GenBank/DDBJ whole genome shotgun (WGS) entry which is preliminary data.</text>
</comment>
<dbReference type="InterPro" id="IPR050339">
    <property type="entry name" value="CC_SR_Kinase"/>
</dbReference>
<feature type="compositionally biased region" description="Low complexity" evidence="6">
    <location>
        <begin position="12"/>
        <end position="45"/>
    </location>
</feature>
<dbReference type="GO" id="GO:0005524">
    <property type="term" value="F:ATP binding"/>
    <property type="evidence" value="ECO:0007669"/>
    <property type="project" value="UniProtKB-KW"/>
</dbReference>
<dbReference type="SUPFAM" id="SSF56112">
    <property type="entry name" value="Protein kinase-like (PK-like)"/>
    <property type="match status" value="1"/>
</dbReference>
<protein>
    <recommendedName>
        <fullName evidence="9">Protein kinase domain-containing protein</fullName>
    </recommendedName>
</protein>
<evidence type="ECO:0000256" key="2">
    <source>
        <dbReference type="ARBA" id="ARBA00022741"/>
    </source>
</evidence>
<reference evidence="7" key="1">
    <citation type="submission" date="2021-12" db="EMBL/GenBank/DDBJ databases">
        <title>Prjna785345.</title>
        <authorList>
            <person name="Rujirawat T."/>
            <person name="Krajaejun T."/>
        </authorList>
    </citation>
    <scope>NUCLEOTIDE SEQUENCE</scope>
    <source>
        <strain evidence="7">Pi057C3</strain>
    </source>
</reference>
<dbReference type="GO" id="GO:0004713">
    <property type="term" value="F:protein tyrosine kinase activity"/>
    <property type="evidence" value="ECO:0007669"/>
    <property type="project" value="TreeGrafter"/>
</dbReference>
<dbReference type="PANTHER" id="PTHR11042:SF185">
    <property type="entry name" value="WEE1-LIKE PROTEIN KINASE"/>
    <property type="match status" value="1"/>
</dbReference>
<keyword evidence="1" id="KW-0808">Transferase</keyword>
<sequence>MLLRAMRNGSKTSATTTTTTMTTTTTPPPSSSSAAGRSPAAALTPGDQPPSANNIVSETPTGPSSSTKKQRSIHDFFSHAANKPRKTGVGEKRASPESPPRDEAIELHLGRKKRSITTNASLENEPVKKRIDYDCLDGDESSEGTQGHDSMLTPKRIDFGGLCPSSQRSEPDVEPAAMNSVPASRHSVVLADPFSRSLSQSSGYFGGGNGMFSQDDMDFCTPLDQPVVPLSHPTTPSPIKKRQRRNHNPQFIQEEEVQNITQDMTHMDVATAKAARVAASVNDALLSPDATMRDVDTAAMDTSALVTSSTDSTDMLLATPQRVLGLPSAFLPGRRGLRNESRDIDRKMVHMDVKLPNILVAAGEVYKLGDLGTVALADGTMEITEGDNRYLSRVYELALGSTLPSGGEDWQKIRDGDLVLFRQYSNSLQHLIASMMHPDPLQRPSAEEILQHEVVLPFRST</sequence>
<evidence type="ECO:0000313" key="8">
    <source>
        <dbReference type="Proteomes" id="UP001209570"/>
    </source>
</evidence>
<keyword evidence="3" id="KW-0418">Kinase</keyword>
<feature type="region of interest" description="Disordered" evidence="6">
    <location>
        <begin position="1"/>
        <end position="154"/>
    </location>
</feature>
<feature type="compositionally biased region" description="Polar residues" evidence="6">
    <location>
        <begin position="50"/>
        <end position="67"/>
    </location>
</feature>
<feature type="compositionally biased region" description="Basic and acidic residues" evidence="6">
    <location>
        <begin position="88"/>
        <end position="109"/>
    </location>
</feature>
<dbReference type="EMBL" id="JAKCXM010000022">
    <property type="protein sequence ID" value="KAJ0407325.1"/>
    <property type="molecule type" value="Genomic_DNA"/>
</dbReference>
<dbReference type="AlphaFoldDB" id="A0AAD5LQW0"/>
<keyword evidence="2" id="KW-0547">Nucleotide-binding</keyword>
<dbReference type="GO" id="GO:0017148">
    <property type="term" value="P:negative regulation of translation"/>
    <property type="evidence" value="ECO:0007669"/>
    <property type="project" value="UniProtKB-KW"/>
</dbReference>
<keyword evidence="5" id="KW-0652">Protein synthesis inhibitor</keyword>
<evidence type="ECO:0000256" key="5">
    <source>
        <dbReference type="ARBA" id="ARBA00023193"/>
    </source>
</evidence>
<evidence type="ECO:0000256" key="6">
    <source>
        <dbReference type="SAM" id="MobiDB-lite"/>
    </source>
</evidence>
<dbReference type="PANTHER" id="PTHR11042">
    <property type="entry name" value="EUKARYOTIC TRANSLATION INITIATION FACTOR 2-ALPHA KINASE EIF2-ALPHA KINASE -RELATED"/>
    <property type="match status" value="1"/>
</dbReference>
<gene>
    <name evidence="7" type="ORF">P43SY_004753</name>
</gene>
<proteinExistence type="predicted"/>
<accession>A0AAD5LQW0</accession>
<dbReference type="InterPro" id="IPR011009">
    <property type="entry name" value="Kinase-like_dom_sf"/>
</dbReference>
<evidence type="ECO:0000256" key="3">
    <source>
        <dbReference type="ARBA" id="ARBA00022777"/>
    </source>
</evidence>
<evidence type="ECO:0000256" key="4">
    <source>
        <dbReference type="ARBA" id="ARBA00022840"/>
    </source>
</evidence>
<evidence type="ECO:0000313" key="7">
    <source>
        <dbReference type="EMBL" id="KAJ0407325.1"/>
    </source>
</evidence>
<evidence type="ECO:0008006" key="9">
    <source>
        <dbReference type="Google" id="ProtNLM"/>
    </source>
</evidence>
<dbReference type="GO" id="GO:0005634">
    <property type="term" value="C:nucleus"/>
    <property type="evidence" value="ECO:0007669"/>
    <property type="project" value="TreeGrafter"/>
</dbReference>
<evidence type="ECO:0000256" key="1">
    <source>
        <dbReference type="ARBA" id="ARBA00022679"/>
    </source>
</evidence>
<keyword evidence="8" id="KW-1185">Reference proteome</keyword>
<keyword evidence="4" id="KW-0067">ATP-binding</keyword>
<dbReference type="GO" id="GO:0005737">
    <property type="term" value="C:cytoplasm"/>
    <property type="evidence" value="ECO:0007669"/>
    <property type="project" value="TreeGrafter"/>
</dbReference>